<name>A0A284VPQ9_9EURY</name>
<feature type="domain" description="Cytochrome c" evidence="5">
    <location>
        <begin position="404"/>
        <end position="521"/>
    </location>
</feature>
<keyword evidence="1 4" id="KW-0349">Heme</keyword>
<keyword evidence="2 4" id="KW-0479">Metal-binding</keyword>
<evidence type="ECO:0000256" key="3">
    <source>
        <dbReference type="ARBA" id="ARBA00023004"/>
    </source>
</evidence>
<dbReference type="Gene3D" id="1.10.760.10">
    <property type="entry name" value="Cytochrome c-like domain"/>
    <property type="match status" value="1"/>
</dbReference>
<dbReference type="OrthoDB" id="377303at2157"/>
<dbReference type="GO" id="GO:0004130">
    <property type="term" value="F:cytochrome-c peroxidase activity"/>
    <property type="evidence" value="ECO:0007669"/>
    <property type="project" value="TreeGrafter"/>
</dbReference>
<dbReference type="InterPro" id="IPR051395">
    <property type="entry name" value="Cytochrome_c_Peroxidase/MauG"/>
</dbReference>
<dbReference type="InterPro" id="IPR036909">
    <property type="entry name" value="Cyt_c-like_dom_sf"/>
</dbReference>
<dbReference type="PROSITE" id="PS51007">
    <property type="entry name" value="CYTC"/>
    <property type="match status" value="1"/>
</dbReference>
<protein>
    <recommendedName>
        <fullName evidence="5">Cytochrome c domain-containing protein</fullName>
    </recommendedName>
</protein>
<dbReference type="GO" id="GO:0009055">
    <property type="term" value="F:electron transfer activity"/>
    <property type="evidence" value="ECO:0007669"/>
    <property type="project" value="InterPro"/>
</dbReference>
<gene>
    <name evidence="6" type="ORF">MNV_30013</name>
</gene>
<evidence type="ECO:0000259" key="5">
    <source>
        <dbReference type="PROSITE" id="PS51007"/>
    </source>
</evidence>
<evidence type="ECO:0000313" key="7">
    <source>
        <dbReference type="Proteomes" id="UP000218615"/>
    </source>
</evidence>
<dbReference type="PANTHER" id="PTHR30600">
    <property type="entry name" value="CYTOCHROME C PEROXIDASE-RELATED"/>
    <property type="match status" value="1"/>
</dbReference>
<dbReference type="EMBL" id="FZMP01000174">
    <property type="protein sequence ID" value="SNQ61280.1"/>
    <property type="molecule type" value="Genomic_DNA"/>
</dbReference>
<sequence length="525" mass="56460">MRKLNIILVVLVIGGMMVAAGSALSVFSAQPVATGTALVDAGKIEDCTKKPADQIKDCINESVGQIKEVTNQTKEKVSRPEPVTTPGGEFDRIINDNSQELLKQGRQIFRFDTFGDEAFWGSTLKLHQGVEGETFGGVGPGVSPNTALAVGLKVDVDALPENLIGELKQGKVNLDDPATTLALLKLNAVVGVNGSFNDDGSLKSVGITCALCHSTVDDSLAPGIGHRLDGWANHDLNVGAIVNLSPDLTPVANLLGVPEPTVRTVLNSWGPGKFDAELFLDGKAFNPQQVTDGVVTGTNVSGATLLPNAFGLAGFNQHTWTGAWGSVPYWNAFVANLEMHGKGTFFDPRLDDASKFPIAAANKFGHIQTDPDEDLITSKLPALHFYQLAIPSPKPQPGVDFNEDAAERGDELFSGKAQCNNCHVEPLWTEPGWNLHTPEEIGIDSFQADRSPDGVYKTMNLAGVFVRENGLFMKSENKGRFYHDGRFATLMDVVNHYNNHFGLGLTDMEKTDLVEYLKSLSSSDT</sequence>
<dbReference type="RefSeq" id="WP_218837999.1">
    <property type="nucleotide sequence ID" value="NZ_FZMP01000174.1"/>
</dbReference>
<evidence type="ECO:0000256" key="4">
    <source>
        <dbReference type="PROSITE-ProRule" id="PRU00433"/>
    </source>
</evidence>
<dbReference type="AlphaFoldDB" id="A0A284VPQ9"/>
<accession>A0A284VPQ9</accession>
<dbReference type="GO" id="GO:0020037">
    <property type="term" value="F:heme binding"/>
    <property type="evidence" value="ECO:0007669"/>
    <property type="project" value="InterPro"/>
</dbReference>
<dbReference type="GO" id="GO:0046872">
    <property type="term" value="F:metal ion binding"/>
    <property type="evidence" value="ECO:0007669"/>
    <property type="project" value="UniProtKB-KW"/>
</dbReference>
<dbReference type="SUPFAM" id="SSF46626">
    <property type="entry name" value="Cytochrome c"/>
    <property type="match status" value="1"/>
</dbReference>
<proteinExistence type="predicted"/>
<evidence type="ECO:0000256" key="1">
    <source>
        <dbReference type="ARBA" id="ARBA00022617"/>
    </source>
</evidence>
<dbReference type="InterPro" id="IPR009056">
    <property type="entry name" value="Cyt_c-like_dom"/>
</dbReference>
<evidence type="ECO:0000256" key="2">
    <source>
        <dbReference type="ARBA" id="ARBA00022723"/>
    </source>
</evidence>
<keyword evidence="7" id="KW-1185">Reference proteome</keyword>
<evidence type="ECO:0000313" key="6">
    <source>
        <dbReference type="EMBL" id="SNQ61280.1"/>
    </source>
</evidence>
<dbReference type="Proteomes" id="UP000218615">
    <property type="component" value="Unassembled WGS sequence"/>
</dbReference>
<keyword evidence="3 4" id="KW-0408">Iron</keyword>
<reference evidence="7" key="1">
    <citation type="submission" date="2017-06" db="EMBL/GenBank/DDBJ databases">
        <authorList>
            <person name="Cremers G."/>
        </authorList>
    </citation>
    <scope>NUCLEOTIDE SEQUENCE [LARGE SCALE GENOMIC DNA]</scope>
</reference>
<organism evidence="6 7">
    <name type="scientific">Candidatus Methanoperedens nitratireducens</name>
    <dbReference type="NCBI Taxonomy" id="1392998"/>
    <lineage>
        <taxon>Archaea</taxon>
        <taxon>Methanobacteriati</taxon>
        <taxon>Methanobacteriota</taxon>
        <taxon>Stenosarchaea group</taxon>
        <taxon>Methanomicrobia</taxon>
        <taxon>Methanosarcinales</taxon>
        <taxon>ANME-2 cluster</taxon>
        <taxon>Candidatus Methanoperedentaceae</taxon>
        <taxon>Candidatus Methanoperedens</taxon>
    </lineage>
</organism>